<sequence>MGYTAVSNGVLDLTHVVYDDSSRMSLFLALITLSPILLMASYAALVVQTREYLFIVMWAGQFAGEGLNWVIKRMVKQSRPIESLGTGYGFPSSHSQYMGYFASFLICHLYLRHEFVPTGIRLLDLTWRATVYLGLLAWTGLVAYSRYDLGYHNMQQILWGLGIGIVLGVALYIVSQHLPRRYPGSLFGRTKRLVIASPVATFLQIRDGWDLWKDGGRGDEWSRWRKEWAARQHSKEQ</sequence>
<feature type="transmembrane region" description="Helical" evidence="6">
    <location>
        <begin position="156"/>
        <end position="174"/>
    </location>
</feature>
<feature type="transmembrane region" description="Helical" evidence="6">
    <location>
        <begin position="26"/>
        <end position="45"/>
    </location>
</feature>
<dbReference type="CDD" id="cd03382">
    <property type="entry name" value="PAP2_dolichyldiphosphatase"/>
    <property type="match status" value="1"/>
</dbReference>
<accession>A0A0D7AYU1</accession>
<dbReference type="InterPro" id="IPR039667">
    <property type="entry name" value="Dolichyldiphosphatase_PAP2"/>
</dbReference>
<keyword evidence="4 6" id="KW-1133">Transmembrane helix</keyword>
<evidence type="ECO:0000313" key="9">
    <source>
        <dbReference type="Proteomes" id="UP000054007"/>
    </source>
</evidence>
<evidence type="ECO:0000256" key="5">
    <source>
        <dbReference type="ARBA" id="ARBA00023136"/>
    </source>
</evidence>
<dbReference type="SMART" id="SM00014">
    <property type="entry name" value="acidPPc"/>
    <property type="match status" value="1"/>
</dbReference>
<dbReference type="SUPFAM" id="SSF48317">
    <property type="entry name" value="Acid phosphatase/Vanadium-dependent haloperoxidase"/>
    <property type="match status" value="1"/>
</dbReference>
<dbReference type="OrthoDB" id="302705at2759"/>
<gene>
    <name evidence="8" type="ORF">CYLTODRAFT_426352</name>
</gene>
<protein>
    <submittedName>
        <fullName evidence="8">PAP2-domain-containing protein</fullName>
    </submittedName>
</protein>
<name>A0A0D7AYU1_9AGAR</name>
<dbReference type="Proteomes" id="UP000054007">
    <property type="component" value="Unassembled WGS sequence"/>
</dbReference>
<dbReference type="AlphaFoldDB" id="A0A0D7AYU1"/>
<dbReference type="Pfam" id="PF01569">
    <property type="entry name" value="PAP2"/>
    <property type="match status" value="1"/>
</dbReference>
<evidence type="ECO:0000256" key="2">
    <source>
        <dbReference type="ARBA" id="ARBA00022692"/>
    </source>
</evidence>
<dbReference type="PANTHER" id="PTHR14969">
    <property type="entry name" value="SPHINGOSINE-1-PHOSPHATE PHOSPHOHYDROLASE"/>
    <property type="match status" value="1"/>
</dbReference>
<organism evidence="8 9">
    <name type="scientific">Cylindrobasidium torrendii FP15055 ss-10</name>
    <dbReference type="NCBI Taxonomy" id="1314674"/>
    <lineage>
        <taxon>Eukaryota</taxon>
        <taxon>Fungi</taxon>
        <taxon>Dikarya</taxon>
        <taxon>Basidiomycota</taxon>
        <taxon>Agaricomycotina</taxon>
        <taxon>Agaricomycetes</taxon>
        <taxon>Agaricomycetidae</taxon>
        <taxon>Agaricales</taxon>
        <taxon>Marasmiineae</taxon>
        <taxon>Physalacriaceae</taxon>
        <taxon>Cylindrobasidium</taxon>
    </lineage>
</organism>
<dbReference type="Gene3D" id="1.20.144.10">
    <property type="entry name" value="Phosphatidic acid phosphatase type 2/haloperoxidase"/>
    <property type="match status" value="1"/>
</dbReference>
<reference evidence="8 9" key="1">
    <citation type="journal article" date="2015" name="Fungal Genet. Biol.">
        <title>Evolution of novel wood decay mechanisms in Agaricales revealed by the genome sequences of Fistulina hepatica and Cylindrobasidium torrendii.</title>
        <authorList>
            <person name="Floudas D."/>
            <person name="Held B.W."/>
            <person name="Riley R."/>
            <person name="Nagy L.G."/>
            <person name="Koehler G."/>
            <person name="Ransdell A.S."/>
            <person name="Younus H."/>
            <person name="Chow J."/>
            <person name="Chiniquy J."/>
            <person name="Lipzen A."/>
            <person name="Tritt A."/>
            <person name="Sun H."/>
            <person name="Haridas S."/>
            <person name="LaButti K."/>
            <person name="Ohm R.A."/>
            <person name="Kues U."/>
            <person name="Blanchette R.A."/>
            <person name="Grigoriev I.V."/>
            <person name="Minto R.E."/>
            <person name="Hibbett D.S."/>
        </authorList>
    </citation>
    <scope>NUCLEOTIDE SEQUENCE [LARGE SCALE GENOMIC DNA]</scope>
    <source>
        <strain evidence="8 9">FP15055 ss-10</strain>
    </source>
</reference>
<evidence type="ECO:0000256" key="4">
    <source>
        <dbReference type="ARBA" id="ARBA00022989"/>
    </source>
</evidence>
<dbReference type="UniPathway" id="UPA00378"/>
<evidence type="ECO:0000256" key="6">
    <source>
        <dbReference type="SAM" id="Phobius"/>
    </source>
</evidence>
<dbReference type="GO" id="GO:0042392">
    <property type="term" value="F:sphingosine-1-phosphate phosphatase activity"/>
    <property type="evidence" value="ECO:0007669"/>
    <property type="project" value="TreeGrafter"/>
</dbReference>
<dbReference type="PANTHER" id="PTHR14969:SF59">
    <property type="entry name" value="DOLICHYLDIPHOSPHATASE"/>
    <property type="match status" value="1"/>
</dbReference>
<keyword evidence="3" id="KW-0378">Hydrolase</keyword>
<evidence type="ECO:0000256" key="3">
    <source>
        <dbReference type="ARBA" id="ARBA00022801"/>
    </source>
</evidence>
<proteinExistence type="predicted"/>
<evidence type="ECO:0000313" key="8">
    <source>
        <dbReference type="EMBL" id="KIY63145.1"/>
    </source>
</evidence>
<keyword evidence="5 6" id="KW-0472">Membrane</keyword>
<evidence type="ECO:0000259" key="7">
    <source>
        <dbReference type="SMART" id="SM00014"/>
    </source>
</evidence>
<keyword evidence="2 6" id="KW-0812">Transmembrane</keyword>
<feature type="domain" description="Phosphatidic acid phosphatase type 2/haloperoxidase" evidence="7">
    <location>
        <begin position="54"/>
        <end position="172"/>
    </location>
</feature>
<evidence type="ECO:0000256" key="1">
    <source>
        <dbReference type="ARBA" id="ARBA00004141"/>
    </source>
</evidence>
<keyword evidence="9" id="KW-1185">Reference proteome</keyword>
<dbReference type="InterPro" id="IPR036938">
    <property type="entry name" value="PAP2/HPO_sf"/>
</dbReference>
<comment type="subcellular location">
    <subcellularLocation>
        <location evidence="1">Membrane</location>
        <topology evidence="1">Multi-pass membrane protein</topology>
    </subcellularLocation>
</comment>
<dbReference type="EMBL" id="KN880718">
    <property type="protein sequence ID" value="KIY63145.1"/>
    <property type="molecule type" value="Genomic_DNA"/>
</dbReference>
<dbReference type="InterPro" id="IPR000326">
    <property type="entry name" value="PAP2/HPO"/>
</dbReference>
<dbReference type="GO" id="GO:0016020">
    <property type="term" value="C:membrane"/>
    <property type="evidence" value="ECO:0007669"/>
    <property type="project" value="UniProtKB-SubCell"/>
</dbReference>
<dbReference type="STRING" id="1314674.A0A0D7AYU1"/>
<feature type="transmembrane region" description="Helical" evidence="6">
    <location>
        <begin position="125"/>
        <end position="144"/>
    </location>
</feature>
<feature type="transmembrane region" description="Helical" evidence="6">
    <location>
        <begin position="52"/>
        <end position="71"/>
    </location>
</feature>